<reference evidence="3" key="1">
    <citation type="journal article" date="2021" name="Open Biol.">
        <title>Shared evolutionary footprints suggest mitochondrial oxidative damage underlies multiple complex I losses in fungi.</title>
        <authorList>
            <person name="Schikora-Tamarit M.A."/>
            <person name="Marcet-Houben M."/>
            <person name="Nosek J."/>
            <person name="Gabaldon T."/>
        </authorList>
    </citation>
    <scope>NUCLEOTIDE SEQUENCE</scope>
    <source>
        <strain evidence="3">CBS2887</strain>
    </source>
</reference>
<dbReference type="Proteomes" id="UP000774326">
    <property type="component" value="Unassembled WGS sequence"/>
</dbReference>
<keyword evidence="2" id="KW-0732">Signal</keyword>
<accession>A0A9P8TNZ0</accession>
<keyword evidence="4" id="KW-1185">Reference proteome</keyword>
<evidence type="ECO:0000313" key="4">
    <source>
        <dbReference type="Proteomes" id="UP000774326"/>
    </source>
</evidence>
<evidence type="ECO:0000313" key="3">
    <source>
        <dbReference type="EMBL" id="KAH3685685.1"/>
    </source>
</evidence>
<feature type="signal peptide" evidence="2">
    <location>
        <begin position="1"/>
        <end position="27"/>
    </location>
</feature>
<feature type="chain" id="PRO_5040210421" evidence="2">
    <location>
        <begin position="28"/>
        <end position="127"/>
    </location>
</feature>
<evidence type="ECO:0000256" key="2">
    <source>
        <dbReference type="SAM" id="SignalP"/>
    </source>
</evidence>
<proteinExistence type="predicted"/>
<organism evidence="3 4">
    <name type="scientific">Wickerhamomyces pijperi</name>
    <name type="common">Yeast</name>
    <name type="synonym">Pichia pijperi</name>
    <dbReference type="NCBI Taxonomy" id="599730"/>
    <lineage>
        <taxon>Eukaryota</taxon>
        <taxon>Fungi</taxon>
        <taxon>Dikarya</taxon>
        <taxon>Ascomycota</taxon>
        <taxon>Saccharomycotina</taxon>
        <taxon>Saccharomycetes</taxon>
        <taxon>Phaffomycetales</taxon>
        <taxon>Wickerhamomycetaceae</taxon>
        <taxon>Wickerhamomyces</taxon>
    </lineage>
</organism>
<reference evidence="3" key="2">
    <citation type="submission" date="2021-01" db="EMBL/GenBank/DDBJ databases">
        <authorList>
            <person name="Schikora-Tamarit M.A."/>
        </authorList>
    </citation>
    <scope>NUCLEOTIDE SEQUENCE</scope>
    <source>
        <strain evidence="3">CBS2887</strain>
    </source>
</reference>
<evidence type="ECO:0000256" key="1">
    <source>
        <dbReference type="SAM" id="MobiDB-lite"/>
    </source>
</evidence>
<dbReference type="EMBL" id="JAEUBG010001842">
    <property type="protein sequence ID" value="KAH3685685.1"/>
    <property type="molecule type" value="Genomic_DNA"/>
</dbReference>
<gene>
    <name evidence="3" type="ORF">WICPIJ_003343</name>
</gene>
<dbReference type="AlphaFoldDB" id="A0A9P8TNZ0"/>
<protein>
    <submittedName>
        <fullName evidence="3">Uncharacterized protein</fullName>
    </submittedName>
</protein>
<feature type="region of interest" description="Disordered" evidence="1">
    <location>
        <begin position="60"/>
        <end position="81"/>
    </location>
</feature>
<sequence>MCMHGVLMLLLLMLVLLLLLLLMPVLPPSDDSLNDIVSDFLTVRQIQLLDVMSDARNTDIHNSHSRDLPHRSHSDDLDGPGHPDLIDHIAKPQVRYMETIRNIDNLRSGPDEIGDLSNGVIIDCPIV</sequence>
<comment type="caution">
    <text evidence="3">The sequence shown here is derived from an EMBL/GenBank/DDBJ whole genome shotgun (WGS) entry which is preliminary data.</text>
</comment>
<name>A0A9P8TNZ0_WICPI</name>